<dbReference type="EMBL" id="CACTIH010009738">
    <property type="protein sequence ID" value="CAA3032922.1"/>
    <property type="molecule type" value="Genomic_DNA"/>
</dbReference>
<feature type="compositionally biased region" description="Low complexity" evidence="1">
    <location>
        <begin position="48"/>
        <end position="57"/>
    </location>
</feature>
<sequence length="199" mass="21243">MKIGKGATERLGARRSSLGGNGDEQEAREREGAGAAHKAAVEESFHKLLSLTSSAAETSRKSSKKTRNANHHSKNARGLESKLACKQPSVDSGATAIGSTARAPDGKSRQKVTEITEGRTKHWRRLHKLESTTKSSSAGSKDMKYIFEPMLACKQPNIGSGATAIGSAARAPDEDSRRRIDMQGAKHRVLTHKSSGANP</sequence>
<accession>A0A8S0VPJ5</accession>
<feature type="compositionally biased region" description="Basic residues" evidence="1">
    <location>
        <begin position="61"/>
        <end position="75"/>
    </location>
</feature>
<evidence type="ECO:0000313" key="2">
    <source>
        <dbReference type="EMBL" id="CAA3032922.1"/>
    </source>
</evidence>
<feature type="compositionally biased region" description="Low complexity" evidence="1">
    <location>
        <begin position="158"/>
        <end position="170"/>
    </location>
</feature>
<gene>
    <name evidence="2" type="ORF">OLEA9_A061741</name>
</gene>
<proteinExistence type="predicted"/>
<evidence type="ECO:0000256" key="1">
    <source>
        <dbReference type="SAM" id="MobiDB-lite"/>
    </source>
</evidence>
<feature type="region of interest" description="Disordered" evidence="1">
    <location>
        <begin position="1"/>
        <end position="121"/>
    </location>
</feature>
<organism evidence="2 3">
    <name type="scientific">Olea europaea subsp. europaea</name>
    <dbReference type="NCBI Taxonomy" id="158383"/>
    <lineage>
        <taxon>Eukaryota</taxon>
        <taxon>Viridiplantae</taxon>
        <taxon>Streptophyta</taxon>
        <taxon>Embryophyta</taxon>
        <taxon>Tracheophyta</taxon>
        <taxon>Spermatophyta</taxon>
        <taxon>Magnoliopsida</taxon>
        <taxon>eudicotyledons</taxon>
        <taxon>Gunneridae</taxon>
        <taxon>Pentapetalae</taxon>
        <taxon>asterids</taxon>
        <taxon>lamiids</taxon>
        <taxon>Lamiales</taxon>
        <taxon>Oleaceae</taxon>
        <taxon>Oleeae</taxon>
        <taxon>Olea</taxon>
    </lineage>
</organism>
<feature type="region of interest" description="Disordered" evidence="1">
    <location>
        <begin position="158"/>
        <end position="179"/>
    </location>
</feature>
<reference evidence="2 3" key="1">
    <citation type="submission" date="2019-12" db="EMBL/GenBank/DDBJ databases">
        <authorList>
            <person name="Alioto T."/>
            <person name="Alioto T."/>
            <person name="Gomez Garrido J."/>
        </authorList>
    </citation>
    <scope>NUCLEOTIDE SEQUENCE [LARGE SCALE GENOMIC DNA]</scope>
</reference>
<evidence type="ECO:0000313" key="3">
    <source>
        <dbReference type="Proteomes" id="UP000594638"/>
    </source>
</evidence>
<protein>
    <submittedName>
        <fullName evidence="2">Uncharacterized protein</fullName>
    </submittedName>
</protein>
<dbReference type="AlphaFoldDB" id="A0A8S0VPJ5"/>
<comment type="caution">
    <text evidence="2">The sequence shown here is derived from an EMBL/GenBank/DDBJ whole genome shotgun (WGS) entry which is preliminary data.</text>
</comment>
<name>A0A8S0VPJ5_OLEEU</name>
<keyword evidence="3" id="KW-1185">Reference proteome</keyword>
<dbReference type="Gramene" id="OE9A061741T1">
    <property type="protein sequence ID" value="OE9A061741C1"/>
    <property type="gene ID" value="OE9A061741"/>
</dbReference>
<dbReference type="Proteomes" id="UP000594638">
    <property type="component" value="Unassembled WGS sequence"/>
</dbReference>
<feature type="compositionally biased region" description="Basic and acidic residues" evidence="1">
    <location>
        <begin position="104"/>
        <end position="120"/>
    </location>
</feature>